<feature type="compositionally biased region" description="Polar residues" evidence="1">
    <location>
        <begin position="67"/>
        <end position="76"/>
    </location>
</feature>
<dbReference type="AlphaFoldDB" id="A0A8I3MWT4"/>
<proteinExistence type="predicted"/>
<reference evidence="2" key="1">
    <citation type="submission" date="2020-03" db="EMBL/GenBank/DDBJ databases">
        <title>Long-read based genome assembly of a Labrador retriever dog.</title>
        <authorList>
            <person name="Eory L."/>
            <person name="Zhang W."/>
            <person name="Schoenebeck J."/>
        </authorList>
    </citation>
    <scope>NUCLEOTIDE SEQUENCE [LARGE SCALE GENOMIC DNA]</scope>
    <source>
        <strain evidence="2">Labrador retriever</strain>
    </source>
</reference>
<reference evidence="2" key="2">
    <citation type="submission" date="2025-08" db="UniProtKB">
        <authorList>
            <consortium name="Ensembl"/>
        </authorList>
    </citation>
    <scope>IDENTIFICATION</scope>
    <source>
        <strain evidence="2">Boxer</strain>
    </source>
</reference>
<accession>A0A8I3MWT4</accession>
<gene>
    <name evidence="2" type="primary">PPP2R5C</name>
</gene>
<evidence type="ECO:0000313" key="3">
    <source>
        <dbReference type="Proteomes" id="UP000805418"/>
    </source>
</evidence>
<dbReference type="Proteomes" id="UP000805418">
    <property type="component" value="Chromosome 8"/>
</dbReference>
<protein>
    <submittedName>
        <fullName evidence="2">Protein phosphatase 2 regulatory subunit B'gamma</fullName>
    </submittedName>
</protein>
<feature type="compositionally biased region" description="Basic and acidic residues" evidence="1">
    <location>
        <begin position="1"/>
        <end position="13"/>
    </location>
</feature>
<name>A0A8I3MWT4_CANLF</name>
<evidence type="ECO:0000313" key="2">
    <source>
        <dbReference type="Ensembl" id="ENSCAFP00845007487.1"/>
    </source>
</evidence>
<keyword evidence="3" id="KW-1185">Reference proteome</keyword>
<dbReference type="Ensembl" id="ENSCAFT00845009573.1">
    <property type="protein sequence ID" value="ENSCAFP00845007487.1"/>
    <property type="gene ID" value="ENSCAFG00845005387.1"/>
</dbReference>
<feature type="region of interest" description="Disordered" evidence="1">
    <location>
        <begin position="1"/>
        <end position="79"/>
    </location>
</feature>
<organism evidence="2 3">
    <name type="scientific">Canis lupus familiaris</name>
    <name type="common">Dog</name>
    <name type="synonym">Canis familiaris</name>
    <dbReference type="NCBI Taxonomy" id="9615"/>
    <lineage>
        <taxon>Eukaryota</taxon>
        <taxon>Metazoa</taxon>
        <taxon>Chordata</taxon>
        <taxon>Craniata</taxon>
        <taxon>Vertebrata</taxon>
        <taxon>Euteleostomi</taxon>
        <taxon>Mammalia</taxon>
        <taxon>Eutheria</taxon>
        <taxon>Laurasiatheria</taxon>
        <taxon>Carnivora</taxon>
        <taxon>Caniformia</taxon>
        <taxon>Canidae</taxon>
        <taxon>Canis</taxon>
    </lineage>
</organism>
<dbReference type="GeneTree" id="ENSGT01030000234620"/>
<evidence type="ECO:0000256" key="1">
    <source>
        <dbReference type="SAM" id="MobiDB-lite"/>
    </source>
</evidence>
<sequence length="221" mass="24305">MPNKNKKEKESPKAGKSGKSSKEGQDIIESETSSRKNNLAAPPSTVSSKIKVPVPQPIVKKEKRQNSSRFNASNNRELQKLPSLKDTVAEWRSSRTRTGSCQHSCLGGEQDTCQCLPSPRSPACKAEWGGGGACPWCQLHVPKLLLVAVLGGEAAFMESARPGPQRMKESESQIMLSPLPHIQVLRDNHEASTSHAPADCYCFPQRNIFECLEFRAHLRST</sequence>
<reference evidence="2" key="3">
    <citation type="submission" date="2025-09" db="UniProtKB">
        <authorList>
            <consortium name="Ensembl"/>
        </authorList>
    </citation>
    <scope>IDENTIFICATION</scope>
    <source>
        <strain evidence="2">Boxer</strain>
    </source>
</reference>
<dbReference type="OrthoDB" id="10264446at2759"/>